<sequence>MCSRATWGHDADRYLYMCCCSLRHWIQVLSTPLLLPPWLLFCCSVSLHLLSDVPIGSVTNKCHRESAVDGTCEDISSSSISSLLSQRSLVTPHWRRIHRAPRTGPSPDFMALVRTRSVPTTTAATIQLRRRTIIPTDECGLYCHKTPLL</sequence>
<name>A0A5C2SMZ7_9APHY</name>
<accession>A0A5C2SMZ7</accession>
<dbReference type="Proteomes" id="UP000313359">
    <property type="component" value="Unassembled WGS sequence"/>
</dbReference>
<protein>
    <submittedName>
        <fullName evidence="1">Uncharacterized protein</fullName>
    </submittedName>
</protein>
<proteinExistence type="predicted"/>
<evidence type="ECO:0000313" key="1">
    <source>
        <dbReference type="EMBL" id="RPD65021.1"/>
    </source>
</evidence>
<dbReference type="AlphaFoldDB" id="A0A5C2SMZ7"/>
<gene>
    <name evidence="1" type="ORF">L227DRAFT_276053</name>
</gene>
<dbReference type="EMBL" id="ML122253">
    <property type="protein sequence ID" value="RPD65021.1"/>
    <property type="molecule type" value="Genomic_DNA"/>
</dbReference>
<evidence type="ECO:0000313" key="2">
    <source>
        <dbReference type="Proteomes" id="UP000313359"/>
    </source>
</evidence>
<organism evidence="1 2">
    <name type="scientific">Lentinus tigrinus ALCF2SS1-6</name>
    <dbReference type="NCBI Taxonomy" id="1328759"/>
    <lineage>
        <taxon>Eukaryota</taxon>
        <taxon>Fungi</taxon>
        <taxon>Dikarya</taxon>
        <taxon>Basidiomycota</taxon>
        <taxon>Agaricomycotina</taxon>
        <taxon>Agaricomycetes</taxon>
        <taxon>Polyporales</taxon>
        <taxon>Polyporaceae</taxon>
        <taxon>Lentinus</taxon>
    </lineage>
</organism>
<keyword evidence="2" id="KW-1185">Reference proteome</keyword>
<reference evidence="1" key="1">
    <citation type="journal article" date="2018" name="Genome Biol. Evol.">
        <title>Genomics and development of Lentinus tigrinus, a white-rot wood-decaying mushroom with dimorphic fruiting bodies.</title>
        <authorList>
            <person name="Wu B."/>
            <person name="Xu Z."/>
            <person name="Knudson A."/>
            <person name="Carlson A."/>
            <person name="Chen N."/>
            <person name="Kovaka S."/>
            <person name="LaButti K."/>
            <person name="Lipzen A."/>
            <person name="Pennachio C."/>
            <person name="Riley R."/>
            <person name="Schakwitz W."/>
            <person name="Umezawa K."/>
            <person name="Ohm R.A."/>
            <person name="Grigoriev I.V."/>
            <person name="Nagy L.G."/>
            <person name="Gibbons J."/>
            <person name="Hibbett D."/>
        </authorList>
    </citation>
    <scope>NUCLEOTIDE SEQUENCE [LARGE SCALE GENOMIC DNA]</scope>
    <source>
        <strain evidence="1">ALCF2SS1-6</strain>
    </source>
</reference>